<dbReference type="AlphaFoldDB" id="A0A9D4VQM9"/>
<dbReference type="Gramene" id="Psat07G0418600-T1">
    <property type="protein sequence ID" value="KAI5388393.1"/>
    <property type="gene ID" value="KIW84_074186"/>
</dbReference>
<accession>A0A9D4VQM9</accession>
<dbReference type="CDD" id="cd09272">
    <property type="entry name" value="RNase_HI_RT_Ty1"/>
    <property type="match status" value="1"/>
</dbReference>
<sequence>MKYLGEASVTLDIKITRSEQGISLDQSHYVEKILKKYNYFDHDFKATSGYVFNIARGVVTWKSKKRAILAQSTMESEMIALAIASEEANWLRCLLAEIPLWEKPMSIVLIHCDNTTAIAKIENRYYNGKKRQIRRKHNTVRDCISKGVVRVDHVCTDKNFADPLTKGFSREKCLLMHNLRNI</sequence>
<gene>
    <name evidence="1" type="ORF">KIW84_074186</name>
</gene>
<organism evidence="1 2">
    <name type="scientific">Pisum sativum</name>
    <name type="common">Garden pea</name>
    <name type="synonym">Lathyrus oleraceus</name>
    <dbReference type="NCBI Taxonomy" id="3888"/>
    <lineage>
        <taxon>Eukaryota</taxon>
        <taxon>Viridiplantae</taxon>
        <taxon>Streptophyta</taxon>
        <taxon>Embryophyta</taxon>
        <taxon>Tracheophyta</taxon>
        <taxon>Spermatophyta</taxon>
        <taxon>Magnoliopsida</taxon>
        <taxon>eudicotyledons</taxon>
        <taxon>Gunneridae</taxon>
        <taxon>Pentapetalae</taxon>
        <taxon>rosids</taxon>
        <taxon>fabids</taxon>
        <taxon>Fabales</taxon>
        <taxon>Fabaceae</taxon>
        <taxon>Papilionoideae</taxon>
        <taxon>50 kb inversion clade</taxon>
        <taxon>NPAAA clade</taxon>
        <taxon>Hologalegina</taxon>
        <taxon>IRL clade</taxon>
        <taxon>Fabeae</taxon>
        <taxon>Lathyrus</taxon>
    </lineage>
</organism>
<comment type="caution">
    <text evidence="1">The sequence shown here is derived from an EMBL/GenBank/DDBJ whole genome shotgun (WGS) entry which is preliminary data.</text>
</comment>
<dbReference type="PANTHER" id="PTHR11439:SF440">
    <property type="entry name" value="INTEGRASE CATALYTIC DOMAIN-CONTAINING PROTEIN"/>
    <property type="match status" value="1"/>
</dbReference>
<reference evidence="1 2" key="1">
    <citation type="journal article" date="2022" name="Nat. Genet.">
        <title>Improved pea reference genome and pan-genome highlight genomic features and evolutionary characteristics.</title>
        <authorList>
            <person name="Yang T."/>
            <person name="Liu R."/>
            <person name="Luo Y."/>
            <person name="Hu S."/>
            <person name="Wang D."/>
            <person name="Wang C."/>
            <person name="Pandey M.K."/>
            <person name="Ge S."/>
            <person name="Xu Q."/>
            <person name="Li N."/>
            <person name="Li G."/>
            <person name="Huang Y."/>
            <person name="Saxena R.K."/>
            <person name="Ji Y."/>
            <person name="Li M."/>
            <person name="Yan X."/>
            <person name="He Y."/>
            <person name="Liu Y."/>
            <person name="Wang X."/>
            <person name="Xiang C."/>
            <person name="Varshney R.K."/>
            <person name="Ding H."/>
            <person name="Gao S."/>
            <person name="Zong X."/>
        </authorList>
    </citation>
    <scope>NUCLEOTIDE SEQUENCE [LARGE SCALE GENOMIC DNA]</scope>
    <source>
        <strain evidence="1 2">cv. Zhongwan 6</strain>
    </source>
</reference>
<protein>
    <submittedName>
        <fullName evidence="1">Uncharacterized protein</fullName>
    </submittedName>
</protein>
<proteinExistence type="predicted"/>
<dbReference type="Proteomes" id="UP001058974">
    <property type="component" value="Chromosome 7"/>
</dbReference>
<dbReference type="EMBL" id="JAMSHJ010000007">
    <property type="protein sequence ID" value="KAI5388393.1"/>
    <property type="molecule type" value="Genomic_DNA"/>
</dbReference>
<evidence type="ECO:0000313" key="2">
    <source>
        <dbReference type="Proteomes" id="UP001058974"/>
    </source>
</evidence>
<keyword evidence="2" id="KW-1185">Reference proteome</keyword>
<evidence type="ECO:0000313" key="1">
    <source>
        <dbReference type="EMBL" id="KAI5388393.1"/>
    </source>
</evidence>
<dbReference type="PANTHER" id="PTHR11439">
    <property type="entry name" value="GAG-POL-RELATED RETROTRANSPOSON"/>
    <property type="match status" value="1"/>
</dbReference>
<name>A0A9D4VQM9_PEA</name>